<feature type="domain" description="N-acetylmuramoyl-L-alanine amidase" evidence="2">
    <location>
        <begin position="27"/>
        <end position="181"/>
    </location>
</feature>
<reference evidence="3 4" key="1">
    <citation type="submission" date="2019-10" db="EMBL/GenBank/DDBJ databases">
        <title>Streptomyces smaragdinus sp. nov. and Streptomyces fabii sp. nov., isolated from the gut of fungus growing-termite Macrotermes natalensis.</title>
        <authorList>
            <person name="Schwitalla J."/>
            <person name="Benndorf R."/>
            <person name="Martin K."/>
            <person name="De Beer W."/>
            <person name="Kaster A.-K."/>
            <person name="Vollmers J."/>
            <person name="Poulsen M."/>
            <person name="Beemelmanns C."/>
        </authorList>
    </citation>
    <scope>NUCLEOTIDE SEQUENCE [LARGE SCALE GENOMIC DNA]</scope>
    <source>
        <strain evidence="3 4">RB5</strain>
    </source>
</reference>
<evidence type="ECO:0000313" key="3">
    <source>
        <dbReference type="EMBL" id="MQY11469.1"/>
    </source>
</evidence>
<dbReference type="SUPFAM" id="SSF55846">
    <property type="entry name" value="N-acetylmuramoyl-L-alanine amidase-like"/>
    <property type="match status" value="1"/>
</dbReference>
<dbReference type="EMBL" id="WEGJ01000003">
    <property type="protein sequence ID" value="MQY11469.1"/>
    <property type="molecule type" value="Genomic_DNA"/>
</dbReference>
<sequence length="300" mass="32567">MATPLKADRVLAVFRSAGLTVREVRSWKIHNRNHMGPWGPAHGVMIHHTGPYSTESGMVGLCYNGRSDLPGPLCHSVIGKTGTVHMVGWGRANHAGRGDGDVLAAVIAERALPTDNEADTDGNTHFYGAELINAGDGRDPWPEKQLDAAARWAAALCRAHGWTERSVIGHLEWQPGKPDPRGFSMNDFRARVARHLKSPQTKPAAPKPPTPTYAPPVFPAGLAPGKERPSAKALQKALRAAGFLTITDRDLADNYGPRTQAAVVKFHNRYPQFRTQGVAKDPAIGPTGWKYLFTLAYGKK</sequence>
<dbReference type="InterPro" id="IPR036505">
    <property type="entry name" value="Amidase/PGRP_sf"/>
</dbReference>
<evidence type="ECO:0000259" key="2">
    <source>
        <dbReference type="SMART" id="SM00644"/>
    </source>
</evidence>
<evidence type="ECO:0000256" key="1">
    <source>
        <dbReference type="SAM" id="MobiDB-lite"/>
    </source>
</evidence>
<dbReference type="Gene3D" id="3.40.80.10">
    <property type="entry name" value="Peptidoglycan recognition protein-like"/>
    <property type="match status" value="1"/>
</dbReference>
<organism evidence="3 4">
    <name type="scientific">Streptomyces smaragdinus</name>
    <dbReference type="NCBI Taxonomy" id="2585196"/>
    <lineage>
        <taxon>Bacteria</taxon>
        <taxon>Bacillati</taxon>
        <taxon>Actinomycetota</taxon>
        <taxon>Actinomycetes</taxon>
        <taxon>Kitasatosporales</taxon>
        <taxon>Streptomycetaceae</taxon>
        <taxon>Streptomyces</taxon>
    </lineage>
</organism>
<dbReference type="SMART" id="SM00644">
    <property type="entry name" value="Ami_2"/>
    <property type="match status" value="1"/>
</dbReference>
<dbReference type="Pfam" id="PF01510">
    <property type="entry name" value="Amidase_2"/>
    <property type="match status" value="1"/>
</dbReference>
<protein>
    <recommendedName>
        <fullName evidence="2">N-acetylmuramoyl-L-alanine amidase domain-containing protein</fullName>
    </recommendedName>
</protein>
<dbReference type="GO" id="GO:0009253">
    <property type="term" value="P:peptidoglycan catabolic process"/>
    <property type="evidence" value="ECO:0007669"/>
    <property type="project" value="InterPro"/>
</dbReference>
<dbReference type="InterPro" id="IPR036366">
    <property type="entry name" value="PGBDSf"/>
</dbReference>
<feature type="region of interest" description="Disordered" evidence="1">
    <location>
        <begin position="197"/>
        <end position="220"/>
    </location>
</feature>
<name>A0A7K0CDC6_9ACTN</name>
<dbReference type="Gene3D" id="1.10.101.10">
    <property type="entry name" value="PGBD-like superfamily/PGBD"/>
    <property type="match status" value="1"/>
</dbReference>
<keyword evidence="4" id="KW-1185">Reference proteome</keyword>
<dbReference type="InterPro" id="IPR002502">
    <property type="entry name" value="Amidase_domain"/>
</dbReference>
<dbReference type="AlphaFoldDB" id="A0A7K0CDC6"/>
<proteinExistence type="predicted"/>
<dbReference type="RefSeq" id="WP_153450715.1">
    <property type="nucleotide sequence ID" value="NZ_WEGJ01000003.1"/>
</dbReference>
<feature type="compositionally biased region" description="Pro residues" evidence="1">
    <location>
        <begin position="205"/>
        <end position="218"/>
    </location>
</feature>
<dbReference type="Proteomes" id="UP000466345">
    <property type="component" value="Unassembled WGS sequence"/>
</dbReference>
<dbReference type="GO" id="GO:0008745">
    <property type="term" value="F:N-acetylmuramoyl-L-alanine amidase activity"/>
    <property type="evidence" value="ECO:0007669"/>
    <property type="project" value="InterPro"/>
</dbReference>
<evidence type="ECO:0000313" key="4">
    <source>
        <dbReference type="Proteomes" id="UP000466345"/>
    </source>
</evidence>
<dbReference type="SUPFAM" id="SSF47090">
    <property type="entry name" value="PGBD-like"/>
    <property type="match status" value="1"/>
</dbReference>
<dbReference type="OrthoDB" id="5178799at2"/>
<gene>
    <name evidence="3" type="ORF">SRB5_15870</name>
</gene>
<comment type="caution">
    <text evidence="3">The sequence shown here is derived from an EMBL/GenBank/DDBJ whole genome shotgun (WGS) entry which is preliminary data.</text>
</comment>
<dbReference type="InterPro" id="IPR036365">
    <property type="entry name" value="PGBD-like_sf"/>
</dbReference>
<accession>A0A7K0CDC6</accession>